<feature type="transmembrane region" description="Helical" evidence="9">
    <location>
        <begin position="389"/>
        <end position="411"/>
    </location>
</feature>
<evidence type="ECO:0000256" key="9">
    <source>
        <dbReference type="SAM" id="Phobius"/>
    </source>
</evidence>
<dbReference type="Pfam" id="PF00083">
    <property type="entry name" value="Sugar_tr"/>
    <property type="match status" value="1"/>
</dbReference>
<comment type="catalytic activity">
    <reaction evidence="7">
        <text>myo-inositol(out) + H(+)(out) = myo-inositol(in) + H(+)(in)</text>
        <dbReference type="Rhea" id="RHEA:60364"/>
        <dbReference type="ChEBI" id="CHEBI:15378"/>
        <dbReference type="ChEBI" id="CHEBI:17268"/>
    </reaction>
</comment>
<evidence type="ECO:0000256" key="1">
    <source>
        <dbReference type="ARBA" id="ARBA00004141"/>
    </source>
</evidence>
<dbReference type="EMBL" id="JAWHQM010000025">
    <property type="protein sequence ID" value="KAK5632517.1"/>
    <property type="molecule type" value="Genomic_DNA"/>
</dbReference>
<keyword evidence="6 9" id="KW-0472">Membrane</keyword>
<evidence type="ECO:0000256" key="8">
    <source>
        <dbReference type="RuleBase" id="RU003346"/>
    </source>
</evidence>
<sequence length="463" mass="49518">MNDTGVISATLVSIGTSLSNRELTSLDKSIITSSTSLFALIASPLSSVLADQIGRKPIIIAADALFVSGALVQALSTSVCIMVLGRSIVGLAIGAASFVTPLYLAELAPTAHRGTVVTMNALAITFGQVVAYIVGWLFAEYGGVTTGWRIMVGIGAAPAILQCVLLFIMPETPRWLVKANRSDEARAVIQQTCGSNPINLQMVNDVLRHIELEVREEEESAGLRTGDGKASSSFLVGWRELVLVPKNRRALTIACMLQGFQQLCGFNSLMYFSATIFLMLGFTVPTLTSLSVASTNFIFTIVALLLIDKIGRRRILLYSVPFMAFGLLGTAIGFGMPGVSTIEAHGPALTKTTAIFILANIILYVASYAIGLGNVPWMQSELFSLNVRSMGSGLATATNWGANFIVGLTFLPLMDALGACWTFSLYSIVCIAGWVAIWWIYPETVGISLEDVSGLLEHGWGVR</sequence>
<dbReference type="PANTHER" id="PTHR48020:SF12">
    <property type="entry name" value="PROTON MYO-INOSITOL COTRANSPORTER"/>
    <property type="match status" value="1"/>
</dbReference>
<evidence type="ECO:0000256" key="4">
    <source>
        <dbReference type="ARBA" id="ARBA00022692"/>
    </source>
</evidence>
<feature type="transmembrane region" description="Helical" evidence="9">
    <location>
        <begin position="423"/>
        <end position="441"/>
    </location>
</feature>
<protein>
    <recommendedName>
        <fullName evidence="10">Major facilitator superfamily (MFS) profile domain-containing protein</fullName>
    </recommendedName>
</protein>
<feature type="transmembrane region" description="Helical" evidence="9">
    <location>
        <begin position="81"/>
        <end position="104"/>
    </location>
</feature>
<dbReference type="InterPro" id="IPR036259">
    <property type="entry name" value="MFS_trans_sf"/>
</dbReference>
<dbReference type="InterPro" id="IPR003663">
    <property type="entry name" value="Sugar/inositol_transpt"/>
</dbReference>
<dbReference type="NCBIfam" id="TIGR00879">
    <property type="entry name" value="SP"/>
    <property type="match status" value="1"/>
</dbReference>
<dbReference type="Gene3D" id="1.20.1250.20">
    <property type="entry name" value="MFS general substrate transporter like domains"/>
    <property type="match status" value="1"/>
</dbReference>
<evidence type="ECO:0000259" key="10">
    <source>
        <dbReference type="PROSITE" id="PS50850"/>
    </source>
</evidence>
<evidence type="ECO:0000256" key="3">
    <source>
        <dbReference type="ARBA" id="ARBA00022448"/>
    </source>
</evidence>
<keyword evidence="5 9" id="KW-1133">Transmembrane helix</keyword>
<feature type="transmembrane region" description="Helical" evidence="9">
    <location>
        <begin position="150"/>
        <end position="168"/>
    </location>
</feature>
<feature type="transmembrane region" description="Helical" evidence="9">
    <location>
        <begin position="354"/>
        <end position="377"/>
    </location>
</feature>
<comment type="subcellular location">
    <subcellularLocation>
        <location evidence="1">Membrane</location>
        <topology evidence="1">Multi-pass membrane protein</topology>
    </subcellularLocation>
</comment>
<dbReference type="InterPro" id="IPR050814">
    <property type="entry name" value="Myo-inositol_Transporter"/>
</dbReference>
<dbReference type="FunFam" id="1.20.1250.20:FF:000073">
    <property type="entry name" value="MFS myo-inositol transporter, putative"/>
    <property type="match status" value="1"/>
</dbReference>
<feature type="transmembrane region" description="Helical" evidence="9">
    <location>
        <begin position="57"/>
        <end position="75"/>
    </location>
</feature>
<evidence type="ECO:0000313" key="12">
    <source>
        <dbReference type="Proteomes" id="UP001305414"/>
    </source>
</evidence>
<proteinExistence type="inferred from homology"/>
<comment type="caution">
    <text evidence="11">The sequence shown here is derived from an EMBL/GenBank/DDBJ whole genome shotgun (WGS) entry which is preliminary data.</text>
</comment>
<reference evidence="11 12" key="1">
    <citation type="submission" date="2023-10" db="EMBL/GenBank/DDBJ databases">
        <title>Draft genome sequence of Xylaria bambusicola isolate GMP-LS, the root and basal stem rot pathogen of sugarcane in Indonesia.</title>
        <authorList>
            <person name="Selvaraj P."/>
            <person name="Muralishankar V."/>
            <person name="Muruganantham S."/>
            <person name="Sp S."/>
            <person name="Haryani S."/>
            <person name="Lau K.J.X."/>
            <person name="Naqvi N.I."/>
        </authorList>
    </citation>
    <scope>NUCLEOTIDE SEQUENCE [LARGE SCALE GENOMIC DNA]</scope>
    <source>
        <strain evidence="11">GMP-LS</strain>
    </source>
</reference>
<feature type="transmembrane region" description="Helical" evidence="9">
    <location>
        <begin position="266"/>
        <end position="284"/>
    </location>
</feature>
<evidence type="ECO:0000256" key="7">
    <source>
        <dbReference type="ARBA" id="ARBA00049119"/>
    </source>
</evidence>
<name>A0AAN7UP11_9PEZI</name>
<dbReference type="GO" id="GO:1904679">
    <property type="term" value="P:myo-inositol import across plasma membrane"/>
    <property type="evidence" value="ECO:0007669"/>
    <property type="project" value="TreeGrafter"/>
</dbReference>
<gene>
    <name evidence="11" type="ORF">RRF57_008231</name>
</gene>
<comment type="similarity">
    <text evidence="2 8">Belongs to the major facilitator superfamily. Sugar transporter (TC 2.A.1.1) family.</text>
</comment>
<dbReference type="InterPro" id="IPR020846">
    <property type="entry name" value="MFS_dom"/>
</dbReference>
<dbReference type="PROSITE" id="PS50850">
    <property type="entry name" value="MFS"/>
    <property type="match status" value="1"/>
</dbReference>
<dbReference type="InterPro" id="IPR005829">
    <property type="entry name" value="Sugar_transporter_CS"/>
</dbReference>
<feature type="transmembrane region" description="Helical" evidence="9">
    <location>
        <begin position="290"/>
        <end position="308"/>
    </location>
</feature>
<feature type="domain" description="Major facilitator superfamily (MFS) profile" evidence="10">
    <location>
        <begin position="1"/>
        <end position="445"/>
    </location>
</feature>
<evidence type="ECO:0000256" key="6">
    <source>
        <dbReference type="ARBA" id="ARBA00023136"/>
    </source>
</evidence>
<dbReference type="PANTHER" id="PTHR48020">
    <property type="entry name" value="PROTON MYO-INOSITOL COTRANSPORTER"/>
    <property type="match status" value="1"/>
</dbReference>
<feature type="transmembrane region" description="Helical" evidence="9">
    <location>
        <begin position="116"/>
        <end position="138"/>
    </location>
</feature>
<keyword evidence="3 8" id="KW-0813">Transport</keyword>
<dbReference type="PRINTS" id="PR00171">
    <property type="entry name" value="SUGRTRNSPORT"/>
</dbReference>
<organism evidence="11 12">
    <name type="scientific">Xylaria bambusicola</name>
    <dbReference type="NCBI Taxonomy" id="326684"/>
    <lineage>
        <taxon>Eukaryota</taxon>
        <taxon>Fungi</taxon>
        <taxon>Dikarya</taxon>
        <taxon>Ascomycota</taxon>
        <taxon>Pezizomycotina</taxon>
        <taxon>Sordariomycetes</taxon>
        <taxon>Xylariomycetidae</taxon>
        <taxon>Xylariales</taxon>
        <taxon>Xylariaceae</taxon>
        <taxon>Xylaria</taxon>
    </lineage>
</organism>
<evidence type="ECO:0000256" key="2">
    <source>
        <dbReference type="ARBA" id="ARBA00010992"/>
    </source>
</evidence>
<keyword evidence="12" id="KW-1185">Reference proteome</keyword>
<dbReference type="GO" id="GO:0016020">
    <property type="term" value="C:membrane"/>
    <property type="evidence" value="ECO:0007669"/>
    <property type="project" value="UniProtKB-SubCell"/>
</dbReference>
<evidence type="ECO:0000313" key="11">
    <source>
        <dbReference type="EMBL" id="KAK5632517.1"/>
    </source>
</evidence>
<dbReference type="PROSITE" id="PS00216">
    <property type="entry name" value="SUGAR_TRANSPORT_1"/>
    <property type="match status" value="2"/>
</dbReference>
<dbReference type="PROSITE" id="PS00217">
    <property type="entry name" value="SUGAR_TRANSPORT_2"/>
    <property type="match status" value="1"/>
</dbReference>
<dbReference type="SUPFAM" id="SSF103473">
    <property type="entry name" value="MFS general substrate transporter"/>
    <property type="match status" value="1"/>
</dbReference>
<accession>A0AAN7UP11</accession>
<dbReference type="GO" id="GO:0005366">
    <property type="term" value="F:myo-inositol:proton symporter activity"/>
    <property type="evidence" value="ECO:0007669"/>
    <property type="project" value="TreeGrafter"/>
</dbReference>
<keyword evidence="4 9" id="KW-0812">Transmembrane</keyword>
<evidence type="ECO:0000256" key="5">
    <source>
        <dbReference type="ARBA" id="ARBA00022989"/>
    </source>
</evidence>
<dbReference type="Proteomes" id="UP001305414">
    <property type="component" value="Unassembled WGS sequence"/>
</dbReference>
<feature type="transmembrane region" description="Helical" evidence="9">
    <location>
        <begin position="315"/>
        <end position="334"/>
    </location>
</feature>
<dbReference type="AlphaFoldDB" id="A0AAN7UP11"/>
<dbReference type="InterPro" id="IPR005828">
    <property type="entry name" value="MFS_sugar_transport-like"/>
</dbReference>